<comment type="caution">
    <text evidence="2">The sequence shown here is derived from an EMBL/GenBank/DDBJ whole genome shotgun (WGS) entry which is preliminary data.</text>
</comment>
<proteinExistence type="predicted"/>
<protein>
    <recommendedName>
        <fullName evidence="4">HEAT repeat domain-containing protein</fullName>
    </recommendedName>
</protein>
<dbReference type="SMART" id="SM00567">
    <property type="entry name" value="EZ_HEAT"/>
    <property type="match status" value="3"/>
</dbReference>
<dbReference type="InterPro" id="IPR016024">
    <property type="entry name" value="ARM-type_fold"/>
</dbReference>
<dbReference type="EMBL" id="BAABRL010000008">
    <property type="protein sequence ID" value="GAA5496377.1"/>
    <property type="molecule type" value="Genomic_DNA"/>
</dbReference>
<evidence type="ECO:0008006" key="4">
    <source>
        <dbReference type="Google" id="ProtNLM"/>
    </source>
</evidence>
<dbReference type="SUPFAM" id="SSF48371">
    <property type="entry name" value="ARM repeat"/>
    <property type="match status" value="1"/>
</dbReference>
<name>A0ABP9V138_9BACT</name>
<dbReference type="Gene3D" id="1.25.10.10">
    <property type="entry name" value="Leucine-rich Repeat Variant"/>
    <property type="match status" value="1"/>
</dbReference>
<dbReference type="InterPro" id="IPR011989">
    <property type="entry name" value="ARM-like"/>
</dbReference>
<feature type="chain" id="PRO_5046455071" description="HEAT repeat domain-containing protein" evidence="1">
    <location>
        <begin position="18"/>
        <end position="364"/>
    </location>
</feature>
<sequence>MRYLTLFFLLLSITAHAAQPSGEAPWSETSNGLQARISMERSHVSNGTAIIATYLELKNVRNLISPMLVSLDDKSLSFKVSNEQGEFVARQVGPFSGMVVQNPALVLPHEGTLRFRIGSQGHGVPADHAALLDLGSSHGWALPKDGRTYHLHAELEIKPTDEKGHWHGKVTLPKVLIPTEPEPVDPATLGPIIEELGTKMLEKDQRIAAPARKKLSLIDDPRVIPWYVKAMKSDSSSLRKEALDRLSRLPGNEALKGLIIGMKTQPKDIGHVSTPEQAKISADAVRHSAAIALERSKHPLSTSLLLSMHDDPYYFVRIRVIQAAAKIKTPEALGILRQHTEDSEERVRNEAIRLLKALDPTPVG</sequence>
<gene>
    <name evidence="2" type="ORF">Rhal01_02560</name>
</gene>
<dbReference type="RefSeq" id="WP_346189059.1">
    <property type="nucleotide sequence ID" value="NZ_BAABRL010000008.1"/>
</dbReference>
<keyword evidence="3" id="KW-1185">Reference proteome</keyword>
<feature type="signal peptide" evidence="1">
    <location>
        <begin position="1"/>
        <end position="17"/>
    </location>
</feature>
<dbReference type="Proteomes" id="UP001424741">
    <property type="component" value="Unassembled WGS sequence"/>
</dbReference>
<evidence type="ECO:0000313" key="2">
    <source>
        <dbReference type="EMBL" id="GAA5496377.1"/>
    </source>
</evidence>
<keyword evidence="1" id="KW-0732">Signal</keyword>
<evidence type="ECO:0000313" key="3">
    <source>
        <dbReference type="Proteomes" id="UP001424741"/>
    </source>
</evidence>
<organism evidence="2 3">
    <name type="scientific">Rubritalea halochordaticola</name>
    <dbReference type="NCBI Taxonomy" id="714537"/>
    <lineage>
        <taxon>Bacteria</taxon>
        <taxon>Pseudomonadati</taxon>
        <taxon>Verrucomicrobiota</taxon>
        <taxon>Verrucomicrobiia</taxon>
        <taxon>Verrucomicrobiales</taxon>
        <taxon>Rubritaleaceae</taxon>
        <taxon>Rubritalea</taxon>
    </lineage>
</organism>
<evidence type="ECO:0000256" key="1">
    <source>
        <dbReference type="SAM" id="SignalP"/>
    </source>
</evidence>
<accession>A0ABP9V138</accession>
<reference evidence="2 3" key="1">
    <citation type="submission" date="2024-02" db="EMBL/GenBank/DDBJ databases">
        <title>Rubritalea halochordaticola NBRC 107102.</title>
        <authorList>
            <person name="Ichikawa N."/>
            <person name="Katano-Makiyama Y."/>
            <person name="Hidaka K."/>
        </authorList>
    </citation>
    <scope>NUCLEOTIDE SEQUENCE [LARGE SCALE GENOMIC DNA]</scope>
    <source>
        <strain evidence="2 3">NBRC 107102</strain>
    </source>
</reference>
<dbReference type="Pfam" id="PF13646">
    <property type="entry name" value="HEAT_2"/>
    <property type="match status" value="1"/>
</dbReference>
<dbReference type="InterPro" id="IPR004155">
    <property type="entry name" value="PBS_lyase_HEAT"/>
</dbReference>